<dbReference type="KEGG" id="beq:BEWA_040790"/>
<dbReference type="GO" id="GO:0000398">
    <property type="term" value="P:mRNA splicing, via spliceosome"/>
    <property type="evidence" value="ECO:0007669"/>
    <property type="project" value="TreeGrafter"/>
</dbReference>
<keyword evidence="4" id="KW-1185">Reference proteome</keyword>
<dbReference type="eggNOG" id="KOG2476">
    <property type="taxonomic scope" value="Eukaryota"/>
</dbReference>
<dbReference type="Pfam" id="PF04677">
    <property type="entry name" value="CwfJ_C_1"/>
    <property type="match status" value="1"/>
</dbReference>
<proteinExistence type="predicted"/>
<keyword evidence="1" id="KW-0694">RNA-binding</keyword>
<protein>
    <recommendedName>
        <fullName evidence="2">RRM domain-containing protein</fullName>
    </recommendedName>
</protein>
<dbReference type="InterPro" id="IPR000504">
    <property type="entry name" value="RRM_dom"/>
</dbReference>
<dbReference type="AlphaFoldDB" id="L1LFA7"/>
<dbReference type="Pfam" id="PF00076">
    <property type="entry name" value="RRM_1"/>
    <property type="match status" value="1"/>
</dbReference>
<dbReference type="Proteomes" id="UP000031512">
    <property type="component" value="Unassembled WGS sequence"/>
</dbReference>
<dbReference type="PANTHER" id="PTHR12072:SF4">
    <property type="entry name" value="CWF19-LIKE PROTEIN 1"/>
    <property type="match status" value="1"/>
</dbReference>
<accession>L1LFA7</accession>
<dbReference type="PANTHER" id="PTHR12072">
    <property type="entry name" value="CWF19, CELL CYCLE CONTROL PROTEIN"/>
    <property type="match status" value="1"/>
</dbReference>
<reference evidence="3 4" key="1">
    <citation type="journal article" date="2012" name="BMC Genomics">
        <title>Comparative genomic analysis and phylogenetic position of Theileria equi.</title>
        <authorList>
            <person name="Kappmeyer L.S."/>
            <person name="Thiagarajan M."/>
            <person name="Herndon D.R."/>
            <person name="Ramsay J.D."/>
            <person name="Caler E."/>
            <person name="Djikeng A."/>
            <person name="Gillespie J.J."/>
            <person name="Lau A.O."/>
            <person name="Roalson E.H."/>
            <person name="Silva J.C."/>
            <person name="Silva M.G."/>
            <person name="Suarez C.E."/>
            <person name="Ueti M.W."/>
            <person name="Nene V.M."/>
            <person name="Mealey R.H."/>
            <person name="Knowles D.P."/>
            <person name="Brayton K.A."/>
        </authorList>
    </citation>
    <scope>NUCLEOTIDE SEQUENCE [LARGE SCALE GENOMIC DNA]</scope>
    <source>
        <strain evidence="3 4">WA</strain>
    </source>
</reference>
<dbReference type="SUPFAM" id="SSF54197">
    <property type="entry name" value="HIT-like"/>
    <property type="match status" value="1"/>
</dbReference>
<evidence type="ECO:0000313" key="4">
    <source>
        <dbReference type="Proteomes" id="UP000031512"/>
    </source>
</evidence>
<evidence type="ECO:0000313" key="3">
    <source>
        <dbReference type="EMBL" id="EKX74041.1"/>
    </source>
</evidence>
<dbReference type="GO" id="GO:0003723">
    <property type="term" value="F:RNA binding"/>
    <property type="evidence" value="ECO:0007669"/>
    <property type="project" value="UniProtKB-UniRule"/>
</dbReference>
<dbReference type="RefSeq" id="XP_004833493.1">
    <property type="nucleotide sequence ID" value="XM_004833436.1"/>
</dbReference>
<dbReference type="GeneID" id="15807489"/>
<name>L1LFA7_THEEQ</name>
<gene>
    <name evidence="3" type="ORF">BEWA_040790</name>
</gene>
<dbReference type="PROSITE" id="PS50102">
    <property type="entry name" value="RRM"/>
    <property type="match status" value="1"/>
</dbReference>
<dbReference type="InterPro" id="IPR040194">
    <property type="entry name" value="Cwf19-like"/>
</dbReference>
<dbReference type="InterPro" id="IPR036265">
    <property type="entry name" value="HIT-like_sf"/>
</dbReference>
<dbReference type="STRING" id="1537102.L1LFA7"/>
<feature type="domain" description="RRM" evidence="2">
    <location>
        <begin position="18"/>
        <end position="95"/>
    </location>
</feature>
<dbReference type="GO" id="GO:0061632">
    <property type="term" value="F:RNA lariat debranching enzyme activator activity"/>
    <property type="evidence" value="ECO:0007669"/>
    <property type="project" value="TreeGrafter"/>
</dbReference>
<evidence type="ECO:0000259" key="2">
    <source>
        <dbReference type="PROSITE" id="PS50102"/>
    </source>
</evidence>
<organism evidence="3 4">
    <name type="scientific">Theileria equi strain WA</name>
    <dbReference type="NCBI Taxonomy" id="1537102"/>
    <lineage>
        <taxon>Eukaryota</taxon>
        <taxon>Sar</taxon>
        <taxon>Alveolata</taxon>
        <taxon>Apicomplexa</taxon>
        <taxon>Aconoidasida</taxon>
        <taxon>Piroplasmida</taxon>
        <taxon>Theileriidae</taxon>
        <taxon>Theileria</taxon>
    </lineage>
</organism>
<dbReference type="VEuPathDB" id="PiroplasmaDB:BEWA_040790"/>
<dbReference type="InterPro" id="IPR035979">
    <property type="entry name" value="RBD_domain_sf"/>
</dbReference>
<sequence>MEKEGNVALESSASGDGYTVHISNIPSRVDESSLESVMGHFGKVRKCRLKLGYRQDSPAEAWVVYKDESELISALKADGKLDCGGCVLKISKWNGPIPSENAGSKRTLTEASTCQDSCWFCLSNTKCEVHMISYVSKHCYVAIAKGAISSMHTLVTPIYHFPSAASAPKDVQDDMQKIVDCLMDVALKSGMGAIAFERYVPMSMKVAMHTQIQVIPVPLELSMQSFDYVDRADSFADANRIDLDASDEPSFNCLSSKIMGLGQSYLYLQAVGKLNGKLTYSRSLWILNRKSGLRILQNFGREIALSLLSDSDVQAIPSLNKAVQETHLAPRQAAADWRNCIATKEDEESFAKNLTKSILSL</sequence>
<comment type="caution">
    <text evidence="3">The sequence shown here is derived from an EMBL/GenBank/DDBJ whole genome shotgun (WGS) entry which is preliminary data.</text>
</comment>
<dbReference type="InterPro" id="IPR006768">
    <property type="entry name" value="Cwf19-like_C_dom-1"/>
</dbReference>
<dbReference type="SUPFAM" id="SSF54928">
    <property type="entry name" value="RNA-binding domain, RBD"/>
    <property type="match status" value="1"/>
</dbReference>
<dbReference type="Gene3D" id="3.30.428.10">
    <property type="entry name" value="HIT-like"/>
    <property type="match status" value="1"/>
</dbReference>
<dbReference type="EMBL" id="ACOU01000002">
    <property type="protein sequence ID" value="EKX74041.1"/>
    <property type="molecule type" value="Genomic_DNA"/>
</dbReference>
<dbReference type="CDD" id="cd00590">
    <property type="entry name" value="RRM_SF"/>
    <property type="match status" value="1"/>
</dbReference>
<dbReference type="SMART" id="SM00360">
    <property type="entry name" value="RRM"/>
    <property type="match status" value="1"/>
</dbReference>
<evidence type="ECO:0000256" key="1">
    <source>
        <dbReference type="PROSITE-ProRule" id="PRU00176"/>
    </source>
</evidence>
<dbReference type="OrthoDB" id="444325at2759"/>
<dbReference type="Gene3D" id="3.30.70.330">
    <property type="match status" value="1"/>
</dbReference>
<dbReference type="GO" id="GO:0071014">
    <property type="term" value="C:post-mRNA release spliceosomal complex"/>
    <property type="evidence" value="ECO:0007669"/>
    <property type="project" value="TreeGrafter"/>
</dbReference>
<dbReference type="InterPro" id="IPR012677">
    <property type="entry name" value="Nucleotide-bd_a/b_plait_sf"/>
</dbReference>